<organism evidence="2 3">
    <name type="scientific">Branchiibius hedensis</name>
    <dbReference type="NCBI Taxonomy" id="672460"/>
    <lineage>
        <taxon>Bacteria</taxon>
        <taxon>Bacillati</taxon>
        <taxon>Actinomycetota</taxon>
        <taxon>Actinomycetes</taxon>
        <taxon>Micrococcales</taxon>
        <taxon>Dermacoccaceae</taxon>
        <taxon>Branchiibius</taxon>
    </lineage>
</organism>
<proteinExistence type="predicted"/>
<keyword evidence="3" id="KW-1185">Reference proteome</keyword>
<feature type="domain" description="Helix-turn-helix" evidence="1">
    <location>
        <begin position="17"/>
        <end position="64"/>
    </location>
</feature>
<dbReference type="InterPro" id="IPR010093">
    <property type="entry name" value="SinI_DNA-bd"/>
</dbReference>
<dbReference type="Pfam" id="PF12728">
    <property type="entry name" value="HTH_17"/>
    <property type="match status" value="1"/>
</dbReference>
<accession>A0A2Y8ZR33</accession>
<dbReference type="EMBL" id="UESZ01000001">
    <property type="protein sequence ID" value="SSA34811.1"/>
    <property type="molecule type" value="Genomic_DNA"/>
</dbReference>
<dbReference type="NCBIfam" id="TIGR01764">
    <property type="entry name" value="excise"/>
    <property type="match status" value="1"/>
</dbReference>
<dbReference type="AlphaFoldDB" id="A0A2Y8ZR33"/>
<evidence type="ECO:0000313" key="2">
    <source>
        <dbReference type="EMBL" id="SSA34811.1"/>
    </source>
</evidence>
<dbReference type="InterPro" id="IPR041657">
    <property type="entry name" value="HTH_17"/>
</dbReference>
<gene>
    <name evidence="2" type="ORF">SAMN04489750_2141</name>
</gene>
<evidence type="ECO:0000313" key="3">
    <source>
        <dbReference type="Proteomes" id="UP000250028"/>
    </source>
</evidence>
<dbReference type="Proteomes" id="UP000250028">
    <property type="component" value="Unassembled WGS sequence"/>
</dbReference>
<evidence type="ECO:0000259" key="1">
    <source>
        <dbReference type="Pfam" id="PF12728"/>
    </source>
</evidence>
<reference evidence="3" key="1">
    <citation type="submission" date="2016-10" db="EMBL/GenBank/DDBJ databases">
        <authorList>
            <person name="Varghese N."/>
            <person name="Submissions S."/>
        </authorList>
    </citation>
    <scope>NUCLEOTIDE SEQUENCE [LARGE SCALE GENOMIC DNA]</scope>
    <source>
        <strain evidence="3">DSM 22951</strain>
    </source>
</reference>
<dbReference type="InterPro" id="IPR009061">
    <property type="entry name" value="DNA-bd_dom_put_sf"/>
</dbReference>
<name>A0A2Y8ZR33_9MICO</name>
<protein>
    <submittedName>
        <fullName evidence="2">DNA binding domain-containing protein, excisionase family</fullName>
    </submittedName>
</protein>
<sequence length="89" mass="9860">MLKTGFGQNGVMPARFLQINDVAEILNISVRQAYSLVTTGELPAIKVGRSWRIEAEELEAYIKRAYAATRQQVADGTLASDPEFDESQN</sequence>
<dbReference type="GO" id="GO:0003677">
    <property type="term" value="F:DNA binding"/>
    <property type="evidence" value="ECO:0007669"/>
    <property type="project" value="InterPro"/>
</dbReference>
<dbReference type="SUPFAM" id="SSF46955">
    <property type="entry name" value="Putative DNA-binding domain"/>
    <property type="match status" value="1"/>
</dbReference>